<evidence type="ECO:0000313" key="2">
    <source>
        <dbReference type="RefSeq" id="XP_015934015.1"/>
    </source>
</evidence>
<dbReference type="KEGG" id="adu:107460191"/>
<accession>A0A6P4B4Y9</accession>
<gene>
    <name evidence="2" type="primary">LOC107460191</name>
</gene>
<evidence type="ECO:0000313" key="1">
    <source>
        <dbReference type="Proteomes" id="UP000515211"/>
    </source>
</evidence>
<reference evidence="2" key="2">
    <citation type="submission" date="2025-08" db="UniProtKB">
        <authorList>
            <consortium name="RefSeq"/>
        </authorList>
    </citation>
    <scope>IDENTIFICATION</scope>
    <source>
        <tissue evidence="2">Whole plant</tissue>
    </source>
</reference>
<reference evidence="1" key="1">
    <citation type="journal article" date="2016" name="Nat. Genet.">
        <title>The genome sequences of Arachis duranensis and Arachis ipaensis, the diploid ancestors of cultivated peanut.</title>
        <authorList>
            <person name="Bertioli D.J."/>
            <person name="Cannon S.B."/>
            <person name="Froenicke L."/>
            <person name="Huang G."/>
            <person name="Farmer A.D."/>
            <person name="Cannon E.K."/>
            <person name="Liu X."/>
            <person name="Gao D."/>
            <person name="Clevenger J."/>
            <person name="Dash S."/>
            <person name="Ren L."/>
            <person name="Moretzsohn M.C."/>
            <person name="Shirasawa K."/>
            <person name="Huang W."/>
            <person name="Vidigal B."/>
            <person name="Abernathy B."/>
            <person name="Chu Y."/>
            <person name="Niederhuth C.E."/>
            <person name="Umale P."/>
            <person name="Araujo A.C."/>
            <person name="Kozik A."/>
            <person name="Kim K.D."/>
            <person name="Burow M.D."/>
            <person name="Varshney R.K."/>
            <person name="Wang X."/>
            <person name="Zhang X."/>
            <person name="Barkley N."/>
            <person name="Guimaraes P.M."/>
            <person name="Isobe S."/>
            <person name="Guo B."/>
            <person name="Liao B."/>
            <person name="Stalker H.T."/>
            <person name="Schmitz R.J."/>
            <person name="Scheffler B.E."/>
            <person name="Leal-Bertioli S.C."/>
            <person name="Xun X."/>
            <person name="Jackson S.A."/>
            <person name="Michelmore R."/>
            <person name="Ozias-Akins P."/>
        </authorList>
    </citation>
    <scope>NUCLEOTIDE SEQUENCE [LARGE SCALE GENOMIC DNA]</scope>
    <source>
        <strain evidence="1">cv. V14167</strain>
    </source>
</reference>
<dbReference type="GeneID" id="107460191"/>
<dbReference type="Proteomes" id="UP000515211">
    <property type="component" value="Chromosome 8"/>
</dbReference>
<name>A0A6P4B4Y9_ARADU</name>
<dbReference type="AlphaFoldDB" id="A0A6P4B4Y9"/>
<dbReference type="RefSeq" id="XP_015934015.1">
    <property type="nucleotide sequence ID" value="XM_016078529.1"/>
</dbReference>
<sequence>MSIVSPANIPMEANLKLPTVEGEPVPDLSTYCKLVGRLMYLTISRPDITFAIVKLAQYMFEQKMPHLNAIHHVLRYLKAFPRQGILFSANSKFNISLYADADWDSCLDTRRSTTGYCIFWEIPLCPEKERSKMWFLESL</sequence>
<dbReference type="PANTHER" id="PTHR11439:SF470">
    <property type="entry name" value="CYSTEINE-RICH RLK (RECEPTOR-LIKE PROTEIN KINASE) 8"/>
    <property type="match status" value="1"/>
</dbReference>
<protein>
    <submittedName>
        <fullName evidence="2">Uncharacterized mitochondrial protein AtMg00240-like</fullName>
    </submittedName>
</protein>
<proteinExistence type="predicted"/>
<organism evidence="1 2">
    <name type="scientific">Arachis duranensis</name>
    <name type="common">Wild peanut</name>
    <dbReference type="NCBI Taxonomy" id="130453"/>
    <lineage>
        <taxon>Eukaryota</taxon>
        <taxon>Viridiplantae</taxon>
        <taxon>Streptophyta</taxon>
        <taxon>Embryophyta</taxon>
        <taxon>Tracheophyta</taxon>
        <taxon>Spermatophyta</taxon>
        <taxon>Magnoliopsida</taxon>
        <taxon>eudicotyledons</taxon>
        <taxon>Gunneridae</taxon>
        <taxon>Pentapetalae</taxon>
        <taxon>rosids</taxon>
        <taxon>fabids</taxon>
        <taxon>Fabales</taxon>
        <taxon>Fabaceae</taxon>
        <taxon>Papilionoideae</taxon>
        <taxon>50 kb inversion clade</taxon>
        <taxon>dalbergioids sensu lato</taxon>
        <taxon>Dalbergieae</taxon>
        <taxon>Pterocarpus clade</taxon>
        <taxon>Arachis</taxon>
    </lineage>
</organism>
<keyword evidence="1" id="KW-1185">Reference proteome</keyword>
<dbReference type="PANTHER" id="PTHR11439">
    <property type="entry name" value="GAG-POL-RELATED RETROTRANSPOSON"/>
    <property type="match status" value="1"/>
</dbReference>